<proteinExistence type="inferred from homology"/>
<evidence type="ECO:0000313" key="4">
    <source>
        <dbReference type="EMBL" id="KAJ8066463.1"/>
    </source>
</evidence>
<keyword evidence="2" id="KW-0560">Oxidoreductase</keyword>
<comment type="caution">
    <text evidence="4">The sequence shown here is derived from an EMBL/GenBank/DDBJ whole genome shotgun (WGS) entry which is preliminary data.</text>
</comment>
<keyword evidence="5" id="KW-1185">Reference proteome</keyword>
<dbReference type="PANTHER" id="PTHR44169:SF6">
    <property type="entry name" value="NADPH-DEPENDENT 1-ACYLDIHYDROXYACETONE PHOSPHATE REDUCTASE"/>
    <property type="match status" value="1"/>
</dbReference>
<evidence type="ECO:0000256" key="2">
    <source>
        <dbReference type="ARBA" id="ARBA00023002"/>
    </source>
</evidence>
<dbReference type="Pfam" id="PF00106">
    <property type="entry name" value="adh_short"/>
    <property type="match status" value="1"/>
</dbReference>
<gene>
    <name evidence="4" type="ORF">OCU04_005523</name>
</gene>
<evidence type="ECO:0000256" key="1">
    <source>
        <dbReference type="ARBA" id="ARBA00006484"/>
    </source>
</evidence>
<dbReference type="Proteomes" id="UP001152300">
    <property type="component" value="Unassembled WGS sequence"/>
</dbReference>
<dbReference type="GO" id="GO:0000140">
    <property type="term" value="F:acylglycerone-phosphate reductase (NADP+) activity"/>
    <property type="evidence" value="ECO:0007669"/>
    <property type="project" value="TreeGrafter"/>
</dbReference>
<dbReference type="PRINTS" id="PR00081">
    <property type="entry name" value="GDHRDH"/>
</dbReference>
<name>A0A9X0ASR4_9HELO</name>
<dbReference type="GO" id="GO:0005783">
    <property type="term" value="C:endoplasmic reticulum"/>
    <property type="evidence" value="ECO:0007669"/>
    <property type="project" value="TreeGrafter"/>
</dbReference>
<dbReference type="InterPro" id="IPR002347">
    <property type="entry name" value="SDR_fam"/>
</dbReference>
<dbReference type="EMBL" id="JAPEIS010000005">
    <property type="protein sequence ID" value="KAJ8066463.1"/>
    <property type="molecule type" value="Genomic_DNA"/>
</dbReference>
<dbReference type="GO" id="GO:0004806">
    <property type="term" value="F:triacylglycerol lipase activity"/>
    <property type="evidence" value="ECO:0007669"/>
    <property type="project" value="TreeGrafter"/>
</dbReference>
<dbReference type="PRINTS" id="PR00080">
    <property type="entry name" value="SDRFAMILY"/>
</dbReference>
<dbReference type="InterPro" id="IPR036291">
    <property type="entry name" value="NAD(P)-bd_dom_sf"/>
</dbReference>
<accession>A0A9X0ASR4</accession>
<organism evidence="4 5">
    <name type="scientific">Sclerotinia nivalis</name>
    <dbReference type="NCBI Taxonomy" id="352851"/>
    <lineage>
        <taxon>Eukaryota</taxon>
        <taxon>Fungi</taxon>
        <taxon>Dikarya</taxon>
        <taxon>Ascomycota</taxon>
        <taxon>Pezizomycotina</taxon>
        <taxon>Leotiomycetes</taxon>
        <taxon>Helotiales</taxon>
        <taxon>Sclerotiniaceae</taxon>
        <taxon>Sclerotinia</taxon>
    </lineage>
</organism>
<dbReference type="GO" id="GO:0019433">
    <property type="term" value="P:triglyceride catabolic process"/>
    <property type="evidence" value="ECO:0007669"/>
    <property type="project" value="TreeGrafter"/>
</dbReference>
<dbReference type="AlphaFoldDB" id="A0A9X0ASR4"/>
<comment type="similarity">
    <text evidence="1 3">Belongs to the short-chain dehydrogenases/reductases (SDR) family.</text>
</comment>
<dbReference type="SUPFAM" id="SSF51735">
    <property type="entry name" value="NAD(P)-binding Rossmann-fold domains"/>
    <property type="match status" value="1"/>
</dbReference>
<protein>
    <submittedName>
        <fullName evidence="4">Uncharacterized protein</fullName>
    </submittedName>
</protein>
<dbReference type="GO" id="GO:0006654">
    <property type="term" value="P:phosphatidic acid biosynthetic process"/>
    <property type="evidence" value="ECO:0007669"/>
    <property type="project" value="TreeGrafter"/>
</dbReference>
<dbReference type="Gene3D" id="3.40.50.720">
    <property type="entry name" value="NAD(P)-binding Rossmann-like Domain"/>
    <property type="match status" value="1"/>
</dbReference>
<dbReference type="GO" id="GO:0005811">
    <property type="term" value="C:lipid droplet"/>
    <property type="evidence" value="ECO:0007669"/>
    <property type="project" value="TreeGrafter"/>
</dbReference>
<dbReference type="PANTHER" id="PTHR44169">
    <property type="entry name" value="NADPH-DEPENDENT 1-ACYLDIHYDROXYACETONE PHOSPHATE REDUCTASE"/>
    <property type="match status" value="1"/>
</dbReference>
<sequence length="255" mass="27675">MSHLQDLHNVTLLELDVTNSQSIITALDAVKAQTNGKLGYLVNNAGQSMVMPALDTDIEEAKKIFDVNFWGVIAITQAFVPFVIAAKGTIVNICSISGYLNAPWMSIYGASKAALMLQSETMRLELAPFKVKVLAVVSGVVDTNIMSHGDNWKLPPGSLYSKVSKTIETRATGADVKASEKMDAAKFANKVVADVLGGANGRTWRGSVASVVWLMTLLPTYLIDKAMLKLSYGFKRLSCPLPEKEMAQYLCLILE</sequence>
<evidence type="ECO:0000256" key="3">
    <source>
        <dbReference type="RuleBase" id="RU000363"/>
    </source>
</evidence>
<dbReference type="OrthoDB" id="2102561at2759"/>
<evidence type="ECO:0000313" key="5">
    <source>
        <dbReference type="Proteomes" id="UP001152300"/>
    </source>
</evidence>
<reference evidence="4" key="1">
    <citation type="submission" date="2022-11" db="EMBL/GenBank/DDBJ databases">
        <title>Genome Resource of Sclerotinia nivalis Strain SnTB1, a Plant Pathogen Isolated from American Ginseng.</title>
        <authorList>
            <person name="Fan S."/>
        </authorList>
    </citation>
    <scope>NUCLEOTIDE SEQUENCE</scope>
    <source>
        <strain evidence="4">SnTB1</strain>
    </source>
</reference>